<dbReference type="Pfam" id="PF08977">
    <property type="entry name" value="BOFC_N"/>
    <property type="match status" value="1"/>
</dbReference>
<keyword evidence="4" id="KW-1185">Reference proteome</keyword>
<dbReference type="Pfam" id="PF08955">
    <property type="entry name" value="BofC_C"/>
    <property type="match status" value="1"/>
</dbReference>
<evidence type="ECO:0000313" key="3">
    <source>
        <dbReference type="EMBL" id="MBP0723864.1"/>
    </source>
</evidence>
<evidence type="ECO:0000259" key="1">
    <source>
        <dbReference type="Pfam" id="PF08955"/>
    </source>
</evidence>
<dbReference type="InterPro" id="IPR015050">
    <property type="entry name" value="BofC_C"/>
</dbReference>
<dbReference type="InterPro" id="IPR015071">
    <property type="entry name" value="BOFC_N"/>
</dbReference>
<dbReference type="InterPro" id="IPR038117">
    <property type="entry name" value="BofC_C_sf"/>
</dbReference>
<dbReference type="Proteomes" id="UP000682134">
    <property type="component" value="Unassembled WGS sequence"/>
</dbReference>
<dbReference type="EMBL" id="JAGIYQ010000001">
    <property type="protein sequence ID" value="MBP0723864.1"/>
    <property type="molecule type" value="Genomic_DNA"/>
</dbReference>
<dbReference type="Gene3D" id="3.10.20.420">
    <property type="entry name" value="Bypass-of-forespore C, N-terminal domain"/>
    <property type="match status" value="1"/>
</dbReference>
<comment type="caution">
    <text evidence="3">The sequence shown here is derived from an EMBL/GenBank/DDBJ whole genome shotgun (WGS) entry which is preliminary data.</text>
</comment>
<protein>
    <submittedName>
        <fullName evidence="3">BofC C-terminal domain-containing protein</fullName>
    </submittedName>
</protein>
<gene>
    <name evidence="3" type="ORF">J5Y03_01540</name>
</gene>
<dbReference type="Gene3D" id="3.30.70.1740">
    <property type="entry name" value="Bypass-of-forespore C, C-terminal domain"/>
    <property type="match status" value="1"/>
</dbReference>
<accession>A0A940NE74</accession>
<dbReference type="InterPro" id="IPR038118">
    <property type="entry name" value="BOFC_N_sf"/>
</dbReference>
<name>A0A940NE74_9BACI</name>
<reference evidence="3" key="1">
    <citation type="submission" date="2021-04" db="EMBL/GenBank/DDBJ databases">
        <title>Genome seq and assembly of Bacillus sp.</title>
        <authorList>
            <person name="Chhetri G."/>
        </authorList>
    </citation>
    <scope>NUCLEOTIDE SEQUENCE</scope>
    <source>
        <strain evidence="3">RG28</strain>
    </source>
</reference>
<feature type="domain" description="Bypass of forespore C C-terminal" evidence="1">
    <location>
        <begin position="96"/>
        <end position="168"/>
    </location>
</feature>
<organism evidence="3 4">
    <name type="scientific">Gottfriedia endophytica</name>
    <dbReference type="NCBI Taxonomy" id="2820819"/>
    <lineage>
        <taxon>Bacteria</taxon>
        <taxon>Bacillati</taxon>
        <taxon>Bacillota</taxon>
        <taxon>Bacilli</taxon>
        <taxon>Bacillales</taxon>
        <taxon>Bacillaceae</taxon>
        <taxon>Gottfriedia</taxon>
    </lineage>
</organism>
<proteinExistence type="predicted"/>
<feature type="domain" description="Bypass-of-forespore C N-terminal" evidence="2">
    <location>
        <begin position="45"/>
        <end position="93"/>
    </location>
</feature>
<evidence type="ECO:0000313" key="4">
    <source>
        <dbReference type="Proteomes" id="UP000682134"/>
    </source>
</evidence>
<sequence length="174" mass="20296">MYIRIASILSVLLVLFFANDGKVFSTTKHTKNNEQYSVSTIQKLTVILHRVYVNGEVLEEIYLNQHKTNADVKKQFSDWQVVEENKNEIVLLKKFDDLSPSLKSHGYIGISNDGMLNLYIGFPKSNNIIDSFFQIDTTKLEVYRQNQLKRGIRVKTKKHYEKILHDLKQYALKN</sequence>
<evidence type="ECO:0000259" key="2">
    <source>
        <dbReference type="Pfam" id="PF08977"/>
    </source>
</evidence>
<dbReference type="AlphaFoldDB" id="A0A940NE74"/>
<dbReference type="RefSeq" id="WP_209401699.1">
    <property type="nucleotide sequence ID" value="NZ_JAGIYQ010000001.1"/>
</dbReference>